<dbReference type="GO" id="GO:0004180">
    <property type="term" value="F:carboxypeptidase activity"/>
    <property type="evidence" value="ECO:0007669"/>
    <property type="project" value="UniProtKB-KW"/>
</dbReference>
<dbReference type="RefSeq" id="WP_119654647.1">
    <property type="nucleotide sequence ID" value="NZ_JBHUOI010000028.1"/>
</dbReference>
<dbReference type="Gene3D" id="2.60.40.1120">
    <property type="entry name" value="Carboxypeptidase-like, regulatory domain"/>
    <property type="match status" value="1"/>
</dbReference>
<keyword evidence="1" id="KW-0121">Carboxypeptidase</keyword>
<keyword evidence="2" id="KW-1185">Reference proteome</keyword>
<dbReference type="InterPro" id="IPR008969">
    <property type="entry name" value="CarboxyPept-like_regulatory"/>
</dbReference>
<evidence type="ECO:0000313" key="1">
    <source>
        <dbReference type="EMBL" id="RIY13050.1"/>
    </source>
</evidence>
<protein>
    <submittedName>
        <fullName evidence="1">Carboxypeptidase-like regulatory domain-containing protein</fullName>
    </submittedName>
</protein>
<dbReference type="OrthoDB" id="7432683at2"/>
<gene>
    <name evidence="1" type="ORF">D0T11_04825</name>
</gene>
<organism evidence="1 2">
    <name type="scientific">Hymenobacter rubripertinctus</name>
    <dbReference type="NCBI Taxonomy" id="2029981"/>
    <lineage>
        <taxon>Bacteria</taxon>
        <taxon>Pseudomonadati</taxon>
        <taxon>Bacteroidota</taxon>
        <taxon>Cytophagia</taxon>
        <taxon>Cytophagales</taxon>
        <taxon>Hymenobacteraceae</taxon>
        <taxon>Hymenobacter</taxon>
    </lineage>
</organism>
<keyword evidence="1" id="KW-0645">Protease</keyword>
<reference evidence="1 2" key="1">
    <citation type="submission" date="2018-09" db="EMBL/GenBank/DDBJ databases">
        <authorList>
            <person name="Zeman M."/>
            <person name="Pardy F."/>
        </authorList>
    </citation>
    <scope>NUCLEOTIDE SEQUENCE [LARGE SCALE GENOMIC DNA]</scope>
    <source>
        <strain evidence="1 2">CCM 8852</strain>
    </source>
</reference>
<dbReference type="SUPFAM" id="SSF49464">
    <property type="entry name" value="Carboxypeptidase regulatory domain-like"/>
    <property type="match status" value="1"/>
</dbReference>
<dbReference type="Proteomes" id="UP000284250">
    <property type="component" value="Unassembled WGS sequence"/>
</dbReference>
<name>A0A418R666_9BACT</name>
<evidence type="ECO:0000313" key="2">
    <source>
        <dbReference type="Proteomes" id="UP000284250"/>
    </source>
</evidence>
<sequence length="232" mass="25110">MRRSLTLTIPEPCHESWATMTPAAQGRHCAACAKTVVDFSCMSDAQVVAWLVRPAKGKVCGRFAAPQLNRPLIVPDVVSRWPRSLVAVLALLGLSATLPTIAQSYPDSNTVQPLKTQWGANDPAATHLIRGRVVDAHGKGLPGATVLVEGTRNGVSTTSDGTYQLGLSAAELSGRLVFSALGFEVVVKPLGSTDRLKTVVMKDSGDVMGIFYISRWYTPRGLWQRLTRPFRR</sequence>
<dbReference type="Pfam" id="PF13715">
    <property type="entry name" value="CarbopepD_reg_2"/>
    <property type="match status" value="1"/>
</dbReference>
<reference evidence="1 2" key="2">
    <citation type="submission" date="2019-01" db="EMBL/GenBank/DDBJ databases">
        <title>Hymenobacter humicola sp. nov., isolated from soils in Antarctica.</title>
        <authorList>
            <person name="Sedlacek I."/>
            <person name="Holochova P."/>
            <person name="Kralova S."/>
            <person name="Pantucek R."/>
            <person name="Stankova E."/>
            <person name="Vrbovska V."/>
            <person name="Kristofova L."/>
            <person name="Svec P."/>
            <person name="Busse H.-J."/>
        </authorList>
    </citation>
    <scope>NUCLEOTIDE SEQUENCE [LARGE SCALE GENOMIC DNA]</scope>
    <source>
        <strain evidence="1 2">CCM 8852</strain>
    </source>
</reference>
<dbReference type="EMBL" id="QYCN01000004">
    <property type="protein sequence ID" value="RIY13050.1"/>
    <property type="molecule type" value="Genomic_DNA"/>
</dbReference>
<comment type="caution">
    <text evidence="1">The sequence shown here is derived from an EMBL/GenBank/DDBJ whole genome shotgun (WGS) entry which is preliminary data.</text>
</comment>
<keyword evidence="1" id="KW-0378">Hydrolase</keyword>
<dbReference type="AlphaFoldDB" id="A0A418R666"/>
<proteinExistence type="predicted"/>
<accession>A0A418R666</accession>